<evidence type="ECO:0000256" key="1">
    <source>
        <dbReference type="SAM" id="Coils"/>
    </source>
</evidence>
<keyword evidence="1" id="KW-0175">Coiled coil</keyword>
<gene>
    <name evidence="2" type="ORF">NGRA_0615</name>
</gene>
<reference evidence="2 3" key="1">
    <citation type="journal article" date="2020" name="Genome Biol. Evol.">
        <title>Comparative genomics of strictly vertically transmitted, feminizing microsporidia endosymbionts of amphipod crustaceans.</title>
        <authorList>
            <person name="Cormier A."/>
            <person name="Chebbi M.A."/>
            <person name="Giraud I."/>
            <person name="Wattier R."/>
            <person name="Teixeira M."/>
            <person name="Gilbert C."/>
            <person name="Rigaud T."/>
            <person name="Cordaux R."/>
        </authorList>
    </citation>
    <scope>NUCLEOTIDE SEQUENCE [LARGE SCALE GENOMIC DNA]</scope>
    <source>
        <strain evidence="2 3">Ou3-Ou53</strain>
    </source>
</reference>
<proteinExistence type="predicted"/>
<feature type="coiled-coil region" evidence="1">
    <location>
        <begin position="266"/>
        <end position="293"/>
    </location>
</feature>
<organism evidence="2 3">
    <name type="scientific">Nosema granulosis</name>
    <dbReference type="NCBI Taxonomy" id="83296"/>
    <lineage>
        <taxon>Eukaryota</taxon>
        <taxon>Fungi</taxon>
        <taxon>Fungi incertae sedis</taxon>
        <taxon>Microsporidia</taxon>
        <taxon>Nosematidae</taxon>
        <taxon>Nosema</taxon>
    </lineage>
</organism>
<dbReference type="Proteomes" id="UP000740883">
    <property type="component" value="Unassembled WGS sequence"/>
</dbReference>
<dbReference type="EMBL" id="SBJO01000025">
    <property type="protein sequence ID" value="KAF9764379.1"/>
    <property type="molecule type" value="Genomic_DNA"/>
</dbReference>
<dbReference type="AlphaFoldDB" id="A0A9P6KZW2"/>
<evidence type="ECO:0000313" key="3">
    <source>
        <dbReference type="Proteomes" id="UP000740883"/>
    </source>
</evidence>
<name>A0A9P6KZW2_9MICR</name>
<sequence length="349" mass="41195">MEPDENIKKLLRINFGSSDTYFDTKIKLVALERIICKSTDLNIVKGAFAKMLNLFVSRSKAYKRACIPHFRNIKAHITSIETDVTQLFYINDSDVIRLLLQFIRIFARFYCTNNIIVYHVLLTKTKYKYKVLNSLIKRNNSLLGIFEYGKILEKEYQIDRKEIICYEEKVIKKKSKRRKLNKEQNKDNPPKCSQWPLKYLLNYLKTAKNLKNTYLKKNENDLIEFLKVGELDQLKNNEYLANIFHSRTCSLALNEKINKNNGITPNLDHAKNNESLQNVLEKLKNTAKHYLDKAIYGYFTEVDNEDDKKYAFDVLDGVICSSLIVKLYFLYDDPKFEEIERKIVKFSRK</sequence>
<accession>A0A9P6KZW2</accession>
<dbReference type="OrthoDB" id="10494761at2759"/>
<keyword evidence="3" id="KW-1185">Reference proteome</keyword>
<evidence type="ECO:0000313" key="2">
    <source>
        <dbReference type="EMBL" id="KAF9764379.1"/>
    </source>
</evidence>
<protein>
    <submittedName>
        <fullName evidence="2">Uncharacterized protein</fullName>
    </submittedName>
</protein>
<comment type="caution">
    <text evidence="2">The sequence shown here is derived from an EMBL/GenBank/DDBJ whole genome shotgun (WGS) entry which is preliminary data.</text>
</comment>